<evidence type="ECO:0000313" key="2">
    <source>
        <dbReference type="Proteomes" id="UP000827986"/>
    </source>
</evidence>
<dbReference type="Gene3D" id="1.10.287.3160">
    <property type="match status" value="1"/>
</dbReference>
<reference evidence="1" key="1">
    <citation type="submission" date="2021-09" db="EMBL/GenBank/DDBJ databases">
        <title>The genome of Mauremys mutica provides insights into the evolution of semi-aquatic lifestyle.</title>
        <authorList>
            <person name="Gong S."/>
            <person name="Gao Y."/>
        </authorList>
    </citation>
    <scope>NUCLEOTIDE SEQUENCE</scope>
    <source>
        <strain evidence="1">MM-2020</strain>
        <tissue evidence="1">Muscle</tissue>
    </source>
</reference>
<organism evidence="1 2">
    <name type="scientific">Mauremys mutica</name>
    <name type="common">yellowpond turtle</name>
    <dbReference type="NCBI Taxonomy" id="74926"/>
    <lineage>
        <taxon>Eukaryota</taxon>
        <taxon>Metazoa</taxon>
        <taxon>Chordata</taxon>
        <taxon>Craniata</taxon>
        <taxon>Vertebrata</taxon>
        <taxon>Euteleostomi</taxon>
        <taxon>Archelosauria</taxon>
        <taxon>Testudinata</taxon>
        <taxon>Testudines</taxon>
        <taxon>Cryptodira</taxon>
        <taxon>Durocryptodira</taxon>
        <taxon>Testudinoidea</taxon>
        <taxon>Geoemydidae</taxon>
        <taxon>Geoemydinae</taxon>
        <taxon>Mauremys</taxon>
    </lineage>
</organism>
<dbReference type="AlphaFoldDB" id="A0A9D3X1H0"/>
<evidence type="ECO:0000313" key="1">
    <source>
        <dbReference type="EMBL" id="KAH1171116.1"/>
    </source>
</evidence>
<dbReference type="EMBL" id="JAHDVG010000483">
    <property type="protein sequence ID" value="KAH1171116.1"/>
    <property type="molecule type" value="Genomic_DNA"/>
</dbReference>
<name>A0A9D3X1H0_9SAUR</name>
<gene>
    <name evidence="1" type="ORF">KIL84_006734</name>
</gene>
<keyword evidence="2" id="KW-1185">Reference proteome</keyword>
<dbReference type="Proteomes" id="UP000827986">
    <property type="component" value="Unassembled WGS sequence"/>
</dbReference>
<comment type="caution">
    <text evidence="1">The sequence shown here is derived from an EMBL/GenBank/DDBJ whole genome shotgun (WGS) entry which is preliminary data.</text>
</comment>
<protein>
    <submittedName>
        <fullName evidence="1">Uncharacterized protein</fullName>
    </submittedName>
</protein>
<proteinExistence type="predicted"/>
<accession>A0A9D3X1H0</accession>
<sequence>MAMERAYQQTGGQKGYTFGLNLQFCIANYQALLVKYDFNTYTQLAEIKDKLPPYQQKHFQILEDEGRFTVCLQVAVDVDDMSSCSLAMGIVMRCNSWLQFSGFCEMTSLLTRTSYFTLRLTSLFIH</sequence>